<keyword evidence="9" id="KW-1185">Reference proteome</keyword>
<evidence type="ECO:0000256" key="6">
    <source>
        <dbReference type="SAM" id="Phobius"/>
    </source>
</evidence>
<accession>A0A3N0BUU2</accession>
<evidence type="ECO:0000313" key="8">
    <source>
        <dbReference type="EMBL" id="RNL53068.1"/>
    </source>
</evidence>
<evidence type="ECO:0000256" key="3">
    <source>
        <dbReference type="ARBA" id="ARBA00022989"/>
    </source>
</evidence>
<keyword evidence="1" id="KW-1003">Cell membrane</keyword>
<dbReference type="Proteomes" id="UP000273807">
    <property type="component" value="Unassembled WGS sequence"/>
</dbReference>
<keyword evidence="3 6" id="KW-1133">Transmembrane helix</keyword>
<evidence type="ECO:0000256" key="2">
    <source>
        <dbReference type="ARBA" id="ARBA00022692"/>
    </source>
</evidence>
<feature type="transmembrane region" description="Helical" evidence="6">
    <location>
        <begin position="45"/>
        <end position="65"/>
    </location>
</feature>
<evidence type="ECO:0000256" key="1">
    <source>
        <dbReference type="ARBA" id="ARBA00022475"/>
    </source>
</evidence>
<evidence type="ECO:0000256" key="4">
    <source>
        <dbReference type="ARBA" id="ARBA00023136"/>
    </source>
</evidence>
<evidence type="ECO:0000313" key="9">
    <source>
        <dbReference type="Proteomes" id="UP000273807"/>
    </source>
</evidence>
<organism evidence="8 9">
    <name type="scientific">Arthrobacter oryzae</name>
    <dbReference type="NCBI Taxonomy" id="409290"/>
    <lineage>
        <taxon>Bacteria</taxon>
        <taxon>Bacillati</taxon>
        <taxon>Actinomycetota</taxon>
        <taxon>Actinomycetes</taxon>
        <taxon>Micrococcales</taxon>
        <taxon>Micrococcaceae</taxon>
        <taxon>Arthrobacter</taxon>
    </lineage>
</organism>
<feature type="transmembrane region" description="Helical" evidence="6">
    <location>
        <begin position="85"/>
        <end position="108"/>
    </location>
</feature>
<dbReference type="InterPro" id="IPR010445">
    <property type="entry name" value="LapA_dom"/>
</dbReference>
<name>A0A3N0BUU2_9MICC</name>
<dbReference type="GO" id="GO:0005886">
    <property type="term" value="C:plasma membrane"/>
    <property type="evidence" value="ECO:0007669"/>
    <property type="project" value="InterPro"/>
</dbReference>
<dbReference type="Pfam" id="PF06305">
    <property type="entry name" value="LapA_dom"/>
    <property type="match status" value="1"/>
</dbReference>
<dbReference type="EMBL" id="RBED01000110">
    <property type="protein sequence ID" value="RNL53068.1"/>
    <property type="molecule type" value="Genomic_DNA"/>
</dbReference>
<proteinExistence type="predicted"/>
<protein>
    <submittedName>
        <fullName evidence="8">DUF1049 domain-containing protein</fullName>
    </submittedName>
</protein>
<feature type="region of interest" description="Disordered" evidence="5">
    <location>
        <begin position="1"/>
        <end position="38"/>
    </location>
</feature>
<keyword evidence="4 6" id="KW-0472">Membrane</keyword>
<comment type="caution">
    <text evidence="8">The sequence shown here is derived from an EMBL/GenBank/DDBJ whole genome shotgun (WGS) entry which is preliminary data.</text>
</comment>
<dbReference type="AlphaFoldDB" id="A0A3N0BUU2"/>
<reference evidence="8 9" key="1">
    <citation type="submission" date="2018-10" db="EMBL/GenBank/DDBJ databases">
        <title>Genome sequencing of Arthrobacter oryzae TNB02.</title>
        <authorList>
            <person name="Cho Y.-J."/>
            <person name="Cho A."/>
            <person name="Kim O.-S."/>
        </authorList>
    </citation>
    <scope>NUCLEOTIDE SEQUENCE [LARGE SCALE GENOMIC DNA]</scope>
    <source>
        <strain evidence="8 9">TNB02</strain>
    </source>
</reference>
<gene>
    <name evidence="8" type="ORF">D7003_13175</name>
</gene>
<feature type="compositionally biased region" description="Low complexity" evidence="5">
    <location>
        <begin position="15"/>
        <end position="24"/>
    </location>
</feature>
<dbReference type="RefSeq" id="WP_123255888.1">
    <property type="nucleotide sequence ID" value="NZ_RBED01000110.1"/>
</dbReference>
<keyword evidence="2 6" id="KW-0812">Transmembrane</keyword>
<sequence>MTQEPTNHGPRTEPDAQPAAPDEAGSSRAPTVDPAERSKATRAGMVWTAVVAALAVLVFLIVFFLQNQDTVRVQFLGLNGLVPLGLALVIAAVAGGILVAIAGAVRIIQLRAAAHRQRMHGTRTR</sequence>
<evidence type="ECO:0000259" key="7">
    <source>
        <dbReference type="Pfam" id="PF06305"/>
    </source>
</evidence>
<feature type="domain" description="Lipopolysaccharide assembly protein A" evidence="7">
    <location>
        <begin position="66"/>
        <end position="118"/>
    </location>
</feature>
<evidence type="ECO:0000256" key="5">
    <source>
        <dbReference type="SAM" id="MobiDB-lite"/>
    </source>
</evidence>